<dbReference type="Gene3D" id="3.40.50.720">
    <property type="entry name" value="NAD(P)-binding Rossmann-like Domain"/>
    <property type="match status" value="1"/>
</dbReference>
<evidence type="ECO:0000313" key="1">
    <source>
        <dbReference type="EMBL" id="TQM09966.1"/>
    </source>
</evidence>
<dbReference type="InterPro" id="IPR036291">
    <property type="entry name" value="NAD(P)-bd_dom_sf"/>
</dbReference>
<name>A0A543DKU8_9PSEU</name>
<gene>
    <name evidence="1" type="ORF">FB558_5745</name>
</gene>
<accession>A0A543DKU8</accession>
<dbReference type="SUPFAM" id="SSF51735">
    <property type="entry name" value="NAD(P)-binding Rossmann-fold domains"/>
    <property type="match status" value="1"/>
</dbReference>
<protein>
    <recommendedName>
        <fullName evidence="3">Dinucleotide-binding enzyme</fullName>
    </recommendedName>
</protein>
<sequence length="181" mass="18459">MKITVVGRGNVGGGLAALWTAAGHTVTVLGRDGGDGTDADVLVVAVPGDRVADALGRVTGIAGKPAVDATNVYGLRAPGHESNAHLVRSLTGGPVAKSFSANFASEYNKVAGQATPPGNLVAAEPEIRELVDRLNRDAGFEPIHVGGLEMARQVEDLAPLLIGIAQNGAGPYFYRVSPTVA</sequence>
<proteinExistence type="predicted"/>
<reference evidence="1 2" key="1">
    <citation type="submission" date="2019-06" db="EMBL/GenBank/DDBJ databases">
        <title>Sequencing the genomes of 1000 actinobacteria strains.</title>
        <authorList>
            <person name="Klenk H.-P."/>
        </authorList>
    </citation>
    <scope>NUCLEOTIDE SEQUENCE [LARGE SCALE GENOMIC DNA]</scope>
    <source>
        <strain evidence="1 2">DSM 45301</strain>
    </source>
</reference>
<organism evidence="1 2">
    <name type="scientific">Pseudonocardia kunmingensis</name>
    <dbReference type="NCBI Taxonomy" id="630975"/>
    <lineage>
        <taxon>Bacteria</taxon>
        <taxon>Bacillati</taxon>
        <taxon>Actinomycetota</taxon>
        <taxon>Actinomycetes</taxon>
        <taxon>Pseudonocardiales</taxon>
        <taxon>Pseudonocardiaceae</taxon>
        <taxon>Pseudonocardia</taxon>
    </lineage>
</organism>
<dbReference type="AlphaFoldDB" id="A0A543DKU8"/>
<evidence type="ECO:0008006" key="3">
    <source>
        <dbReference type="Google" id="ProtNLM"/>
    </source>
</evidence>
<dbReference type="Proteomes" id="UP000315677">
    <property type="component" value="Unassembled WGS sequence"/>
</dbReference>
<dbReference type="RefSeq" id="WP_170231562.1">
    <property type="nucleotide sequence ID" value="NZ_VFPA01000003.1"/>
</dbReference>
<comment type="caution">
    <text evidence="1">The sequence shown here is derived from an EMBL/GenBank/DDBJ whole genome shotgun (WGS) entry which is preliminary data.</text>
</comment>
<evidence type="ECO:0000313" key="2">
    <source>
        <dbReference type="Proteomes" id="UP000315677"/>
    </source>
</evidence>
<keyword evidence="2" id="KW-1185">Reference proteome</keyword>
<dbReference type="EMBL" id="VFPA01000003">
    <property type="protein sequence ID" value="TQM09966.1"/>
    <property type="molecule type" value="Genomic_DNA"/>
</dbReference>